<keyword evidence="2" id="KW-1185">Reference proteome</keyword>
<organism evidence="1 2">
    <name type="scientific">Roseicella aerolata</name>
    <dbReference type="NCBI Taxonomy" id="2883479"/>
    <lineage>
        <taxon>Bacteria</taxon>
        <taxon>Pseudomonadati</taxon>
        <taxon>Pseudomonadota</taxon>
        <taxon>Alphaproteobacteria</taxon>
        <taxon>Acetobacterales</taxon>
        <taxon>Roseomonadaceae</taxon>
        <taxon>Roseicella</taxon>
    </lineage>
</organism>
<evidence type="ECO:0000313" key="1">
    <source>
        <dbReference type="EMBL" id="MCB4824278.1"/>
    </source>
</evidence>
<dbReference type="Proteomes" id="UP001139311">
    <property type="component" value="Unassembled WGS sequence"/>
</dbReference>
<proteinExistence type="predicted"/>
<dbReference type="RefSeq" id="WP_226611820.1">
    <property type="nucleotide sequence ID" value="NZ_JAJAQI010000039.1"/>
</dbReference>
<gene>
    <name evidence="1" type="ORF">LHA35_21335</name>
</gene>
<evidence type="ECO:0000313" key="2">
    <source>
        <dbReference type="Proteomes" id="UP001139311"/>
    </source>
</evidence>
<dbReference type="Pfam" id="PF18143">
    <property type="entry name" value="HAD_SAK_2"/>
    <property type="match status" value="1"/>
</dbReference>
<accession>A0A9X1IJ31</accession>
<name>A0A9X1IJ31_9PROT</name>
<sequence>MRPILFLDIDGVLLSGRAWLLPANLSLQARGTGLTRRQSTEMIGRDAVFDPCAIALLARICEVTGAQVVVASFWRYTVGLEQTRAKLQEQGFPSGLLHEDWACPMARFSSPDKGADISHWLEERGVAQHGTWLVLDDEDVVPGATLRTNALDGLGVRDAAAAVRFFDSIDAGLGVGPLPEENMEQVVRAFGGDRVEACRWLEGADSREPRRHRPSALLSRGEREEALRRLTVAAATHAARKREMDHALDVLLGRNEAEEDQDS</sequence>
<dbReference type="EMBL" id="JAJAQI010000039">
    <property type="protein sequence ID" value="MCB4824278.1"/>
    <property type="molecule type" value="Genomic_DNA"/>
</dbReference>
<comment type="caution">
    <text evidence="1">The sequence shown here is derived from an EMBL/GenBank/DDBJ whole genome shotgun (WGS) entry which is preliminary data.</text>
</comment>
<reference evidence="1" key="1">
    <citation type="submission" date="2021-10" db="EMBL/GenBank/DDBJ databases">
        <title>Roseicella aerolatum sp. nov., isolated from aerosols of e-waste dismantling site.</title>
        <authorList>
            <person name="Qin T."/>
        </authorList>
    </citation>
    <scope>NUCLEOTIDE SEQUENCE</scope>
    <source>
        <strain evidence="1">GB24</strain>
    </source>
</reference>
<dbReference type="AlphaFoldDB" id="A0A9X1IJ31"/>
<protein>
    <submittedName>
        <fullName evidence="1">Uncharacterized protein</fullName>
    </submittedName>
</protein>